<evidence type="ECO:0000259" key="14">
    <source>
        <dbReference type="Pfam" id="PF13244"/>
    </source>
</evidence>
<feature type="transmembrane region" description="Helical" evidence="10">
    <location>
        <begin position="264"/>
        <end position="286"/>
    </location>
</feature>
<feature type="transmembrane region" description="Helical" evidence="10">
    <location>
        <begin position="503"/>
        <end position="521"/>
    </location>
</feature>
<dbReference type="GO" id="GO:0005886">
    <property type="term" value="C:plasma membrane"/>
    <property type="evidence" value="ECO:0007669"/>
    <property type="project" value="UniProtKB-SubCell"/>
</dbReference>
<reference evidence="16 17" key="1">
    <citation type="submission" date="2014-11" db="EMBL/GenBank/DDBJ databases">
        <title>Draft genome sequence of Kirrobacter mercurialis.</title>
        <authorList>
            <person name="Coil D.A."/>
            <person name="Eisen J.A."/>
        </authorList>
    </citation>
    <scope>NUCLEOTIDE SEQUENCE [LARGE SCALE GENOMIC DNA]</scope>
    <source>
        <strain evidence="16 17">Coronado</strain>
    </source>
</reference>
<evidence type="ECO:0000259" key="15">
    <source>
        <dbReference type="Pfam" id="PF20501"/>
    </source>
</evidence>
<evidence type="ECO:0000256" key="2">
    <source>
        <dbReference type="ARBA" id="ARBA00022448"/>
    </source>
</evidence>
<keyword evidence="8 10" id="KW-0472">Membrane</keyword>
<feature type="transmembrane region" description="Helical" evidence="10">
    <location>
        <begin position="810"/>
        <end position="831"/>
    </location>
</feature>
<dbReference type="InterPro" id="IPR025383">
    <property type="entry name" value="MrpA_C/MbhD"/>
</dbReference>
<evidence type="ECO:0000256" key="4">
    <source>
        <dbReference type="ARBA" id="ARBA00022475"/>
    </source>
</evidence>
<dbReference type="RefSeq" id="WP_039094076.1">
    <property type="nucleotide sequence ID" value="NZ_JTDN01000001.1"/>
</dbReference>
<keyword evidence="2" id="KW-0813">Transport</keyword>
<dbReference type="InterPro" id="IPR001750">
    <property type="entry name" value="ND/Mrp_TM"/>
</dbReference>
<dbReference type="PANTHER" id="PTHR43373">
    <property type="entry name" value="NA(+)/H(+) ANTIPORTER SUBUNIT"/>
    <property type="match status" value="1"/>
</dbReference>
<organism evidence="16 17">
    <name type="scientific">Croceibacterium mercuriale</name>
    <dbReference type="NCBI Taxonomy" id="1572751"/>
    <lineage>
        <taxon>Bacteria</taxon>
        <taxon>Pseudomonadati</taxon>
        <taxon>Pseudomonadota</taxon>
        <taxon>Alphaproteobacteria</taxon>
        <taxon>Sphingomonadales</taxon>
        <taxon>Erythrobacteraceae</taxon>
        <taxon>Croceibacterium</taxon>
    </lineage>
</organism>
<dbReference type="OrthoDB" id="9811798at2"/>
<feature type="domain" description="NADH-Ubiquinone oxidoreductase (complex I) chain 5 N-terminal" evidence="12">
    <location>
        <begin position="63"/>
        <end position="110"/>
    </location>
</feature>
<feature type="transmembrane region" description="Helical" evidence="10">
    <location>
        <begin position="882"/>
        <end position="907"/>
    </location>
</feature>
<keyword evidence="17" id="KW-1185">Reference proteome</keyword>
<dbReference type="Pfam" id="PF13244">
    <property type="entry name" value="MbhD"/>
    <property type="match status" value="1"/>
</dbReference>
<dbReference type="Pfam" id="PF00662">
    <property type="entry name" value="Proton_antipo_N"/>
    <property type="match status" value="1"/>
</dbReference>
<feature type="transmembrane region" description="Helical" evidence="10">
    <location>
        <begin position="240"/>
        <end position="258"/>
    </location>
</feature>
<evidence type="ECO:0000256" key="8">
    <source>
        <dbReference type="ARBA" id="ARBA00023136"/>
    </source>
</evidence>
<accession>A0A0B2C0A1</accession>
<protein>
    <submittedName>
        <fullName evidence="16">NADH dehydrogenase</fullName>
    </submittedName>
</protein>
<feature type="transmembrane region" description="Helical" evidence="10">
    <location>
        <begin position="109"/>
        <end position="126"/>
    </location>
</feature>
<keyword evidence="5 9" id="KW-0812">Transmembrane</keyword>
<feature type="domain" description="NADH:quinone oxidoreductase/Mrp antiporter transmembrane" evidence="11">
    <location>
        <begin position="126"/>
        <end position="409"/>
    </location>
</feature>
<dbReference type="GO" id="GO:0006811">
    <property type="term" value="P:monoatomic ion transport"/>
    <property type="evidence" value="ECO:0007669"/>
    <property type="project" value="UniProtKB-KW"/>
</dbReference>
<dbReference type="AlphaFoldDB" id="A0A0B2C0A1"/>
<feature type="transmembrane region" description="Helical" evidence="10">
    <location>
        <begin position="161"/>
        <end position="181"/>
    </location>
</feature>
<dbReference type="InterPro" id="IPR046806">
    <property type="entry name" value="MrpA_C/MbhE"/>
</dbReference>
<evidence type="ECO:0000259" key="12">
    <source>
        <dbReference type="Pfam" id="PF00662"/>
    </source>
</evidence>
<evidence type="ECO:0000256" key="7">
    <source>
        <dbReference type="ARBA" id="ARBA00023065"/>
    </source>
</evidence>
<comment type="subcellular location">
    <subcellularLocation>
        <location evidence="1">Cell membrane</location>
        <topology evidence="1">Multi-pass membrane protein</topology>
    </subcellularLocation>
    <subcellularLocation>
        <location evidence="9">Membrane</location>
        <topology evidence="9">Multi-pass membrane protein</topology>
    </subcellularLocation>
</comment>
<feature type="transmembrane region" description="Helical" evidence="10">
    <location>
        <begin position="405"/>
        <end position="428"/>
    </location>
</feature>
<feature type="transmembrane region" description="Helical" evidence="10">
    <location>
        <begin position="322"/>
        <end position="343"/>
    </location>
</feature>
<feature type="transmembrane region" description="Helical" evidence="10">
    <location>
        <begin position="298"/>
        <end position="316"/>
    </location>
</feature>
<dbReference type="Pfam" id="PF20501">
    <property type="entry name" value="MbhE"/>
    <property type="match status" value="1"/>
</dbReference>
<evidence type="ECO:0000256" key="3">
    <source>
        <dbReference type="ARBA" id="ARBA00022449"/>
    </source>
</evidence>
<feature type="transmembrane region" description="Helical" evidence="10">
    <location>
        <begin position="843"/>
        <end position="862"/>
    </location>
</feature>
<feature type="transmembrane region" description="Helical" evidence="10">
    <location>
        <begin position="132"/>
        <end position="149"/>
    </location>
</feature>
<feature type="transmembrane region" description="Helical" evidence="10">
    <location>
        <begin position="449"/>
        <end position="468"/>
    </location>
</feature>
<name>A0A0B2C0A1_9SPHN</name>
<comment type="caution">
    <text evidence="16">The sequence shown here is derived from an EMBL/GenBank/DDBJ whole genome shotgun (WGS) entry which is preliminary data.</text>
</comment>
<evidence type="ECO:0000259" key="13">
    <source>
        <dbReference type="Pfam" id="PF04039"/>
    </source>
</evidence>
<keyword evidence="4" id="KW-1003">Cell membrane</keyword>
<keyword evidence="6 10" id="KW-1133">Transmembrane helix</keyword>
<feature type="transmembrane region" description="Helical" evidence="10">
    <location>
        <begin position="602"/>
        <end position="618"/>
    </location>
</feature>
<feature type="domain" description="Na+/H+ antiporter MnhB subunit-related protein" evidence="13">
    <location>
        <begin position="787"/>
        <end position="902"/>
    </location>
</feature>
<evidence type="ECO:0000259" key="11">
    <source>
        <dbReference type="Pfam" id="PF00361"/>
    </source>
</evidence>
<gene>
    <name evidence="16" type="ORF">PK98_02655</name>
</gene>
<feature type="transmembrane region" description="Helical" evidence="10">
    <location>
        <begin position="745"/>
        <end position="763"/>
    </location>
</feature>
<dbReference type="PRINTS" id="PR01434">
    <property type="entry name" value="NADHDHGNASE5"/>
</dbReference>
<feature type="transmembrane region" description="Helical" evidence="10">
    <location>
        <begin position="75"/>
        <end position="97"/>
    </location>
</feature>
<sequence>MFMILLVSLVGALLMPLFARMIGRGAGLVIALLPLGLLVAFIELAELVERGWVLGQGRRWAPSLGLDLTLRLDGFSFLFCLLITGIGALVIIYAGAYLTDKSRVERSRFFLLILLFMTAMLGTVLAENLLVLLIFWEATSIISFLLIGFDSRSARSRRAALMALQVTAFGGLMLLAGVLMIGHVLGTYSMAVAIDRADALAASPFGGPIVACILIAAFTKSAQFPFHFWLPNAMQAPTPASAYLHSATMVKLGIYLLARFEPVFAATSWGRATVITIACITMLVAAAQALRAESFKSALAYSTIASLGILTLLVGLDGPAATVAMVGFLLSHALYKAALFFCAGSVLHATGMQRLRPKSGLARVLPLTAVASVGASLSMAGIPPFLGFISKEFLFEAQLESSWEIAPLAAAVIVNAVMVGVAGVVTLRPFFLGRGEGSGERPIVRHGESFSLVVPPLMLALAGLIISLEPDWITRAVLRPAVAAVYRAPVNVDIAVWHGLTPMLLLSAVVVTIGALIVRFWHPIHVRLRTMDRFDTLAVERLWEETLRGLVRGSTALTEVLQHGDLRRYLLLVAIGIAGLGAWSVGNLGLFPRLPTDDPLRIAPAMVALVGLAGALAATRAASLLGAMIATGLTGFATALTFMMNGAPDLALTQFAVEVLLVVLLTALLLAVPLATAPTRTPLMRRTDAVVACGIGALLFCGIVDMAANPQASPASDFYGRASYLAAKGHNVVNVILVDFRAFDTLGETTVIAIAAVLARSLLMTRGGDVPAGRSQPVHFSFLMSGRALSWLLFAASLVILWRGHDQPGGGFVGGLVAALAFALLALAYGVDWAQRALRVNPLTLVGTGMLLALVSGLPGVAAGRPYLSHLWWEPGGWLPKLGTTMIFDLGVYLVVLGAVLTFLFGLQREAAR</sequence>
<feature type="transmembrane region" description="Helical" evidence="10">
    <location>
        <begin position="784"/>
        <end position="804"/>
    </location>
</feature>
<dbReference type="Pfam" id="PF00361">
    <property type="entry name" value="Proton_antipo_M"/>
    <property type="match status" value="1"/>
</dbReference>
<feature type="transmembrane region" description="Helical" evidence="10">
    <location>
        <begin position="364"/>
        <end position="385"/>
    </location>
</feature>
<feature type="transmembrane region" description="Helical" evidence="10">
    <location>
        <begin position="625"/>
        <end position="643"/>
    </location>
</feature>
<evidence type="ECO:0000256" key="1">
    <source>
        <dbReference type="ARBA" id="ARBA00004651"/>
    </source>
</evidence>
<evidence type="ECO:0000256" key="5">
    <source>
        <dbReference type="ARBA" id="ARBA00022692"/>
    </source>
</evidence>
<keyword evidence="3" id="KW-0050">Antiport</keyword>
<dbReference type="InterPro" id="IPR001516">
    <property type="entry name" value="Proton_antipo_N"/>
</dbReference>
<feature type="transmembrane region" description="Helical" evidence="10">
    <location>
        <begin position="569"/>
        <end position="590"/>
    </location>
</feature>
<feature type="domain" description="MrpA C-terminal/MbhE" evidence="15">
    <location>
        <begin position="685"/>
        <end position="763"/>
    </location>
</feature>
<dbReference type="Proteomes" id="UP000030988">
    <property type="component" value="Unassembled WGS sequence"/>
</dbReference>
<dbReference type="InterPro" id="IPR050616">
    <property type="entry name" value="CPA3_Na-H_Antiporter_A"/>
</dbReference>
<proteinExistence type="predicted"/>
<dbReference type="STRING" id="1572751.PK98_02655"/>
<feature type="transmembrane region" description="Helical" evidence="10">
    <location>
        <begin position="201"/>
        <end position="219"/>
    </location>
</feature>
<feature type="domain" description="MrpA C-terminal/MbhD" evidence="14">
    <location>
        <begin position="612"/>
        <end position="669"/>
    </location>
</feature>
<feature type="transmembrane region" description="Helical" evidence="10">
    <location>
        <begin position="655"/>
        <end position="677"/>
    </location>
</feature>
<evidence type="ECO:0000313" key="17">
    <source>
        <dbReference type="Proteomes" id="UP000030988"/>
    </source>
</evidence>
<dbReference type="EMBL" id="JTDN01000001">
    <property type="protein sequence ID" value="KHL25585.1"/>
    <property type="molecule type" value="Genomic_DNA"/>
</dbReference>
<evidence type="ECO:0000256" key="9">
    <source>
        <dbReference type="RuleBase" id="RU000320"/>
    </source>
</evidence>
<evidence type="ECO:0000256" key="6">
    <source>
        <dbReference type="ARBA" id="ARBA00022989"/>
    </source>
</evidence>
<dbReference type="GO" id="GO:0015297">
    <property type="term" value="F:antiporter activity"/>
    <property type="evidence" value="ECO:0007669"/>
    <property type="project" value="UniProtKB-KW"/>
</dbReference>
<dbReference type="InterPro" id="IPR007182">
    <property type="entry name" value="MnhB"/>
</dbReference>
<feature type="transmembrane region" description="Helical" evidence="10">
    <location>
        <begin position="689"/>
        <end position="708"/>
    </location>
</feature>
<dbReference type="Pfam" id="PF04039">
    <property type="entry name" value="MnhB"/>
    <property type="match status" value="1"/>
</dbReference>
<dbReference type="PANTHER" id="PTHR43373:SF1">
    <property type="entry name" value="NA(+)_H(+) ANTIPORTER SUBUNIT A"/>
    <property type="match status" value="1"/>
</dbReference>
<keyword evidence="7" id="KW-0406">Ion transport</keyword>
<evidence type="ECO:0000256" key="10">
    <source>
        <dbReference type="SAM" id="Phobius"/>
    </source>
</evidence>
<evidence type="ECO:0000313" key="16">
    <source>
        <dbReference type="EMBL" id="KHL25585.1"/>
    </source>
</evidence>